<sequence length="127" mass="14075">MFPKVCVARWSYPPIFALTPRKPVSLSGTILVADEGSYVSYIEGCSAPVRDSYQLHAAGSGSHHHKDAEVKYSTVQNLVPGRQQYGRHSELCDQAGVVRRGKQQDVVDPVGNRFGDYLEIPELYPAR</sequence>
<gene>
    <name evidence="3" type="primary">sufB_2</name>
    <name evidence="3" type="ORF">NCTC8261_04073</name>
</gene>
<evidence type="ECO:0000259" key="2">
    <source>
        <dbReference type="Pfam" id="PF01458"/>
    </source>
</evidence>
<comment type="similarity">
    <text evidence="1">Belongs to the iron-sulfur cluster assembly SufBD family.</text>
</comment>
<proteinExistence type="inferred from homology"/>
<dbReference type="InterPro" id="IPR037284">
    <property type="entry name" value="SUF_FeS_clus_asmbl_SufBD_sf"/>
</dbReference>
<organism evidence="3 4">
    <name type="scientific">Salmonella enterica I</name>
    <dbReference type="NCBI Taxonomy" id="59201"/>
    <lineage>
        <taxon>Bacteria</taxon>
        <taxon>Pseudomonadati</taxon>
        <taxon>Pseudomonadota</taxon>
        <taxon>Gammaproteobacteria</taxon>
        <taxon>Enterobacterales</taxon>
        <taxon>Enterobacteriaceae</taxon>
        <taxon>Salmonella</taxon>
    </lineage>
</organism>
<dbReference type="PANTHER" id="PTHR30508">
    <property type="entry name" value="FES CLUSTER ASSEMBLY PROTEIN SUF"/>
    <property type="match status" value="1"/>
</dbReference>
<evidence type="ECO:0000313" key="4">
    <source>
        <dbReference type="Proteomes" id="UP000254712"/>
    </source>
</evidence>
<reference evidence="3 4" key="1">
    <citation type="submission" date="2018-06" db="EMBL/GenBank/DDBJ databases">
        <authorList>
            <consortium name="Pathogen Informatics"/>
            <person name="Doyle S."/>
        </authorList>
    </citation>
    <scope>NUCLEOTIDE SEQUENCE [LARGE SCALE GENOMIC DNA]</scope>
    <source>
        <strain evidence="3 4">NCTC8261</strain>
    </source>
</reference>
<dbReference type="InterPro" id="IPR000825">
    <property type="entry name" value="SUF_FeS_clus_asmbl_SufBD_core"/>
</dbReference>
<feature type="domain" description="SUF system FeS cluster assembly SufBD core" evidence="2">
    <location>
        <begin position="23"/>
        <end position="95"/>
    </location>
</feature>
<name>A0A379WVG8_SALET</name>
<dbReference type="InterPro" id="IPR055346">
    <property type="entry name" value="Fe-S_cluster_assembly_SufBD"/>
</dbReference>
<dbReference type="GO" id="GO:0016226">
    <property type="term" value="P:iron-sulfur cluster assembly"/>
    <property type="evidence" value="ECO:0007669"/>
    <property type="project" value="InterPro"/>
</dbReference>
<dbReference type="Pfam" id="PF01458">
    <property type="entry name" value="SUFBD_core"/>
    <property type="match status" value="1"/>
</dbReference>
<dbReference type="PANTHER" id="PTHR30508:SF1">
    <property type="entry name" value="UPF0051 PROTEIN ABCI8, CHLOROPLASTIC-RELATED"/>
    <property type="match status" value="1"/>
</dbReference>
<dbReference type="AlphaFoldDB" id="A0A379WVG8"/>
<dbReference type="EMBL" id="UGXT01000002">
    <property type="protein sequence ID" value="SUH37771.1"/>
    <property type="molecule type" value="Genomic_DNA"/>
</dbReference>
<evidence type="ECO:0000313" key="3">
    <source>
        <dbReference type="EMBL" id="SUH37771.1"/>
    </source>
</evidence>
<evidence type="ECO:0000256" key="1">
    <source>
        <dbReference type="ARBA" id="ARBA00043967"/>
    </source>
</evidence>
<dbReference type="SUPFAM" id="SSF101960">
    <property type="entry name" value="Stabilizer of iron transporter SufD"/>
    <property type="match status" value="1"/>
</dbReference>
<dbReference type="Proteomes" id="UP000254712">
    <property type="component" value="Unassembled WGS sequence"/>
</dbReference>
<protein>
    <submittedName>
        <fullName evidence="3">Iron-sulfur cluster assembly protein SufB</fullName>
    </submittedName>
</protein>
<accession>A0A379WVG8</accession>